<evidence type="ECO:0000256" key="9">
    <source>
        <dbReference type="HAMAP-Rule" id="MF_00027"/>
    </source>
</evidence>
<feature type="site" description="Increases nucleophilicity of active site Cys" evidence="9">
    <location>
        <position position="432"/>
    </location>
</feature>
<feature type="active site" description="Nucleophile" evidence="9">
    <location>
        <position position="329"/>
    </location>
</feature>
<dbReference type="SUPFAM" id="SSF52317">
    <property type="entry name" value="Class I glutamine amidotransferase-like"/>
    <property type="match status" value="1"/>
</dbReference>
<keyword evidence="7 9" id="KW-0460">Magnesium</keyword>
<dbReference type="NCBIfam" id="NF002204">
    <property type="entry name" value="PRK01077.1"/>
    <property type="match status" value="1"/>
</dbReference>
<keyword evidence="13" id="KW-1185">Reference proteome</keyword>
<dbReference type="Pfam" id="PF01656">
    <property type="entry name" value="CbiA"/>
    <property type="match status" value="1"/>
</dbReference>
<comment type="similarity">
    <text evidence="2">Belongs to the CobB/CobQ family. CobQ subfamily.</text>
</comment>
<keyword evidence="5 9" id="KW-0547">Nucleotide-binding</keyword>
<sequence>MTRGLMIAAPRSGGGKTTLTLALLAALRRRGVAVRGAKTGPDYIDPAFHEALTGLSSLNLDSWAMPPELLDDVMAQACSDCEILVTEASMGLFDGLMEPRGARGAPADIAARSGLPVVLVLDISGQGQSAAATALGFATLDPTVRIAGVILNRVGSPRHAAMATQAITATGIPVLGAFGRDTQLQMPERHLGLVQAREHGGLDELAARLATQAERDLDLDAILACARAPRIDPVASTAIALPPPGQRIAVANDAAFSFLYAHVVAGWRRAGAEIRSFSPLNDEGPSEGCDACWLPGGYPELHAGRLAAAGHFRHALARFAQTRPVHGECGGFMVLGESLTDKAGVTHRMTGLLGHATSFARRRMNLGYRSATLRHDCAIGRTGTVLRGHEFHYATVTSPGHDTPLADMHDGYGEPRGTAGGQRGLVSGTFFHVLSTLPAMQAGTICATDIPVPGTAQVSEQT</sequence>
<comment type="function">
    <text evidence="9">Catalyzes the ATP-dependent amidation of the two carboxylate groups at positions a and c of cobyrinate, using either L-glutamine or ammonia as the nitrogen source.</text>
</comment>
<dbReference type="Pfam" id="PF07685">
    <property type="entry name" value="GATase_3"/>
    <property type="match status" value="1"/>
</dbReference>
<evidence type="ECO:0000256" key="4">
    <source>
        <dbReference type="ARBA" id="ARBA00022598"/>
    </source>
</evidence>
<comment type="cofactor">
    <cofactor evidence="1 9">
        <name>Mg(2+)</name>
        <dbReference type="ChEBI" id="CHEBI:18420"/>
    </cofactor>
</comment>
<dbReference type="InterPro" id="IPR027417">
    <property type="entry name" value="P-loop_NTPase"/>
</dbReference>
<evidence type="ECO:0000256" key="2">
    <source>
        <dbReference type="ARBA" id="ARBA00006205"/>
    </source>
</evidence>
<evidence type="ECO:0000259" key="11">
    <source>
        <dbReference type="Pfam" id="PF07685"/>
    </source>
</evidence>
<dbReference type="NCBIfam" id="TIGR00379">
    <property type="entry name" value="cobB"/>
    <property type="match status" value="1"/>
</dbReference>
<keyword evidence="3 9" id="KW-0169">Cobalamin biosynthesis</keyword>
<comment type="domain">
    <text evidence="9">Comprises of two domains. The C-terminal domain contains the binding site for glutamine and catalyzes the hydrolysis of this substrate to glutamate and ammonia. The N-terminal domain is anticipated to bind ATP and cobyrinate and catalyzes the ultimate synthesis of the diamide product. The ammonia produced via the glutaminase domain is probably translocated to the adjacent domain via a molecular tunnel, where it reacts with an activated intermediate.</text>
</comment>
<evidence type="ECO:0000256" key="8">
    <source>
        <dbReference type="ARBA" id="ARBA00022962"/>
    </source>
</evidence>
<proteinExistence type="inferred from homology"/>
<dbReference type="InterPro" id="IPR029062">
    <property type="entry name" value="Class_I_gatase-like"/>
</dbReference>
<dbReference type="AlphaFoldDB" id="A0A4P5NS18"/>
<dbReference type="PROSITE" id="PS51274">
    <property type="entry name" value="GATASE_COBBQ"/>
    <property type="match status" value="1"/>
</dbReference>
<dbReference type="RefSeq" id="WP_227002490.1">
    <property type="nucleotide sequence ID" value="NZ_BDLU01000054.1"/>
</dbReference>
<dbReference type="GO" id="GO:0005524">
    <property type="term" value="F:ATP binding"/>
    <property type="evidence" value="ECO:0007669"/>
    <property type="project" value="UniProtKB-UniRule"/>
</dbReference>
<keyword evidence="8 9" id="KW-0315">Glutamine amidotransferase</keyword>
<comment type="caution">
    <text evidence="12">The sequence shown here is derived from an EMBL/GenBank/DDBJ whole genome shotgun (WGS) entry which is preliminary data.</text>
</comment>
<dbReference type="EC" id="6.3.5.11" evidence="9"/>
<dbReference type="UniPathway" id="UPA00148">
    <property type="reaction ID" value="UER00231"/>
</dbReference>
<evidence type="ECO:0000256" key="1">
    <source>
        <dbReference type="ARBA" id="ARBA00001946"/>
    </source>
</evidence>
<reference evidence="13" key="1">
    <citation type="submission" date="2017-01" db="EMBL/GenBank/DDBJ databases">
        <title>Komagataeibacter sp. MSKU9 whole genome sequencing project.</title>
        <authorList>
            <person name="Matsutani M."/>
            <person name="Naloka K."/>
            <person name="Theeragool G."/>
            <person name="Yakushi T."/>
            <person name="Matsushita K."/>
        </authorList>
    </citation>
    <scope>NUCLEOTIDE SEQUENCE [LARGE SCALE GENOMIC DNA]</scope>
    <source>
        <strain evidence="13">MSKU9</strain>
    </source>
</reference>
<evidence type="ECO:0000256" key="7">
    <source>
        <dbReference type="ARBA" id="ARBA00022842"/>
    </source>
</evidence>
<comment type="catalytic activity">
    <reaction evidence="9">
        <text>cob(II)yrinate + 2 L-glutamine + 2 ATP + 2 H2O = cob(II)yrinate a,c diamide + 2 L-glutamate + 2 ADP + 2 phosphate + 2 H(+)</text>
        <dbReference type="Rhea" id="RHEA:26289"/>
        <dbReference type="ChEBI" id="CHEBI:15377"/>
        <dbReference type="ChEBI" id="CHEBI:15378"/>
        <dbReference type="ChEBI" id="CHEBI:29985"/>
        <dbReference type="ChEBI" id="CHEBI:30616"/>
        <dbReference type="ChEBI" id="CHEBI:43474"/>
        <dbReference type="ChEBI" id="CHEBI:58359"/>
        <dbReference type="ChEBI" id="CHEBI:58537"/>
        <dbReference type="ChEBI" id="CHEBI:58894"/>
        <dbReference type="ChEBI" id="CHEBI:456216"/>
        <dbReference type="EC" id="6.3.5.11"/>
    </reaction>
</comment>
<dbReference type="InterPro" id="IPR002586">
    <property type="entry name" value="CobQ/CobB/MinD/ParA_Nub-bd_dom"/>
</dbReference>
<organism evidence="12 13">
    <name type="scientific">Komagataeibacter diospyri</name>
    <dbReference type="NCBI Taxonomy" id="1932662"/>
    <lineage>
        <taxon>Bacteria</taxon>
        <taxon>Pseudomonadati</taxon>
        <taxon>Pseudomonadota</taxon>
        <taxon>Alphaproteobacteria</taxon>
        <taxon>Acetobacterales</taxon>
        <taxon>Acetobacteraceae</taxon>
        <taxon>Komagataeibacter</taxon>
    </lineage>
</organism>
<dbReference type="InterPro" id="IPR004484">
    <property type="entry name" value="CbiA/CobB_synth"/>
</dbReference>
<feature type="domain" description="CobB/CobQ-like glutamine amidotransferase" evidence="11">
    <location>
        <begin position="247"/>
        <end position="434"/>
    </location>
</feature>
<evidence type="ECO:0000256" key="3">
    <source>
        <dbReference type="ARBA" id="ARBA00022573"/>
    </source>
</evidence>
<keyword evidence="6 9" id="KW-0067">ATP-binding</keyword>
<keyword evidence="4 9" id="KW-0436">Ligase</keyword>
<comment type="similarity">
    <text evidence="9">Belongs to the CobB/CbiA family.</text>
</comment>
<comment type="miscellaneous">
    <text evidence="9">The a and c carboxylates of cobyrinate are activated for nucleophilic attack via formation of a phosphorylated intermediate by ATP. CbiA catalyzes first the amidation of the c-carboxylate, and then that of the a-carboxylate.</text>
</comment>
<evidence type="ECO:0000256" key="6">
    <source>
        <dbReference type="ARBA" id="ARBA00022840"/>
    </source>
</evidence>
<dbReference type="PANTHER" id="PTHR43873:SF1">
    <property type="entry name" value="COBYRINATE A,C-DIAMIDE SYNTHASE"/>
    <property type="match status" value="1"/>
</dbReference>
<dbReference type="InterPro" id="IPR011698">
    <property type="entry name" value="GATase_3"/>
</dbReference>
<evidence type="ECO:0000313" key="13">
    <source>
        <dbReference type="Proteomes" id="UP000315095"/>
    </source>
</evidence>
<name>A0A4P5NS18_9PROT</name>
<dbReference type="EMBL" id="BDLU01000054">
    <property type="protein sequence ID" value="GCE84313.1"/>
    <property type="molecule type" value="Genomic_DNA"/>
</dbReference>
<dbReference type="HAMAP" id="MF_00027">
    <property type="entry name" value="CobB_CbiA"/>
    <property type="match status" value="1"/>
</dbReference>
<dbReference type="PANTHER" id="PTHR43873">
    <property type="entry name" value="COBYRINATE A,C-DIAMIDE SYNTHASE"/>
    <property type="match status" value="1"/>
</dbReference>
<evidence type="ECO:0000256" key="5">
    <source>
        <dbReference type="ARBA" id="ARBA00022741"/>
    </source>
</evidence>
<dbReference type="GO" id="GO:0042242">
    <property type="term" value="F:cobyrinic acid a,c-diamide synthase activity"/>
    <property type="evidence" value="ECO:0007669"/>
    <property type="project" value="UniProtKB-UniRule"/>
</dbReference>
<dbReference type="SUPFAM" id="SSF52540">
    <property type="entry name" value="P-loop containing nucleoside triphosphate hydrolases"/>
    <property type="match status" value="1"/>
</dbReference>
<protein>
    <recommendedName>
        <fullName evidence="9">Cobyrinate a,c-diamide synthase</fullName>
        <ecNumber evidence="9">6.3.5.11</ecNumber>
    </recommendedName>
    <alternativeName>
        <fullName evidence="9">Cobyrinic acid a,c-diamide synthetase</fullName>
    </alternativeName>
</protein>
<evidence type="ECO:0000259" key="10">
    <source>
        <dbReference type="Pfam" id="PF01656"/>
    </source>
</evidence>
<feature type="domain" description="CobQ/CobB/MinD/ParA nucleotide binding" evidence="10">
    <location>
        <begin position="5"/>
        <end position="191"/>
    </location>
</feature>
<dbReference type="Gene3D" id="3.40.50.300">
    <property type="entry name" value="P-loop containing nucleotide triphosphate hydrolases"/>
    <property type="match status" value="1"/>
</dbReference>
<dbReference type="Gene3D" id="3.40.50.880">
    <property type="match status" value="1"/>
</dbReference>
<dbReference type="GO" id="GO:0009236">
    <property type="term" value="P:cobalamin biosynthetic process"/>
    <property type="evidence" value="ECO:0007669"/>
    <property type="project" value="UniProtKB-UniRule"/>
</dbReference>
<comment type="pathway">
    <text evidence="9">Cofactor biosynthesis; adenosylcobalamin biosynthesis; cob(II)yrinate a,c-diamide from sirohydrochlorin (anaerobic route): step 10/10.</text>
</comment>
<dbReference type="Proteomes" id="UP000315095">
    <property type="component" value="Unassembled WGS sequence"/>
</dbReference>
<evidence type="ECO:0000313" key="12">
    <source>
        <dbReference type="EMBL" id="GCE84313.1"/>
    </source>
</evidence>
<accession>A0A4P5NS18</accession>
<gene>
    <name evidence="9 12" type="primary">cbiA</name>
    <name evidence="12" type="ORF">MSKU9_2454</name>
</gene>